<name>A0A6C0KSV3_9ZZZZ</name>
<proteinExistence type="predicted"/>
<reference evidence="1" key="1">
    <citation type="journal article" date="2020" name="Nature">
        <title>Giant virus diversity and host interactions through global metagenomics.</title>
        <authorList>
            <person name="Schulz F."/>
            <person name="Roux S."/>
            <person name="Paez-Espino D."/>
            <person name="Jungbluth S."/>
            <person name="Walsh D.A."/>
            <person name="Denef V.J."/>
            <person name="McMahon K.D."/>
            <person name="Konstantinidis K.T."/>
            <person name="Eloe-Fadrosh E.A."/>
            <person name="Kyrpides N.C."/>
            <person name="Woyke T."/>
        </authorList>
    </citation>
    <scope>NUCLEOTIDE SEQUENCE</scope>
    <source>
        <strain evidence="1">GVMAG-S-3300013093-109</strain>
    </source>
</reference>
<sequence length="646" mass="68080">MSSVQSGSSRQPARRFVSSGPFHRDIFSYTYVTNPYPEGTLAANIPGANVRTCPAGRVLRESGKKLYPVINPGVSTYMIGVIDTQSGISGFIDPNSPLFAVYSTELPAVMKDGCDPGPQGRKDVGPPLYTNGNMYVAEDGVVDGTLTASVLVADEAIIETGSFSTMTGAVLEVDEATVSSLLGGNLSVSSTESQYVLASTIESGFIQAVTGRFEQLAISTFAAVAGAVTSELYVNQLSTANIYSDYITTQQLDAGTNLEVDNLVVRSVLTASTIDVDQLTVQSIDEVSTLTVSSLYSDSIEVENAEISSLNAEFIGVSSLGVYDLEIANHLGVYECAISTLIVGNASISTLDAAGIEFSSISGDNIEVEELYASTIEFSTMSGDSIEVEELYTSSIEVSTIQANLITVSSLGVFDIEIANNLLAFNVSFSTLDAGNASISSLDVDSASISSLDAFAIEFSTISGDNIEAEYVNVSTIEFSTMSGEVADISVLTVSTLRGDLATLSCINVNDLFASTINDVREINVSEFSASTIDAAGPIVSNGQIRGVGPSGRRDPLNGAAAQIHLDIAAGPFLYIYGNGDNVVTCSNFNFCDQLFLQTSGTGTLTFSTGFGVSDIHMDKVAGMINFVCDGFHMIELGRSNWTYNF</sequence>
<accession>A0A6C0KSV3</accession>
<dbReference type="EMBL" id="MN740971">
    <property type="protein sequence ID" value="QHU20689.1"/>
    <property type="molecule type" value="Genomic_DNA"/>
</dbReference>
<protein>
    <submittedName>
        <fullName evidence="1">Uncharacterized protein</fullName>
    </submittedName>
</protein>
<organism evidence="1">
    <name type="scientific">viral metagenome</name>
    <dbReference type="NCBI Taxonomy" id="1070528"/>
    <lineage>
        <taxon>unclassified sequences</taxon>
        <taxon>metagenomes</taxon>
        <taxon>organismal metagenomes</taxon>
    </lineage>
</organism>
<evidence type="ECO:0000313" key="1">
    <source>
        <dbReference type="EMBL" id="QHU20689.1"/>
    </source>
</evidence>
<dbReference type="AlphaFoldDB" id="A0A6C0KSV3"/>